<dbReference type="Pfam" id="PF13839">
    <property type="entry name" value="PC-Esterase"/>
    <property type="match status" value="1"/>
</dbReference>
<proteinExistence type="inferred from homology"/>
<dbReference type="Proteomes" id="UP000316621">
    <property type="component" value="Chromosome 4"/>
</dbReference>
<evidence type="ECO:0000259" key="8">
    <source>
        <dbReference type="Pfam" id="PF13839"/>
    </source>
</evidence>
<keyword evidence="4" id="KW-0735">Signal-anchor</keyword>
<evidence type="ECO:0000256" key="6">
    <source>
        <dbReference type="ARBA" id="ARBA00023136"/>
    </source>
</evidence>
<evidence type="ECO:0000256" key="3">
    <source>
        <dbReference type="ARBA" id="ARBA00022692"/>
    </source>
</evidence>
<evidence type="ECO:0000256" key="1">
    <source>
        <dbReference type="ARBA" id="ARBA00004167"/>
    </source>
</evidence>
<evidence type="ECO:0000259" key="9">
    <source>
        <dbReference type="Pfam" id="PF14416"/>
    </source>
</evidence>
<comment type="similarity">
    <text evidence="2">Belongs to the PC-esterase family. TBL subfamily.</text>
</comment>
<feature type="transmembrane region" description="Helical" evidence="7">
    <location>
        <begin position="56"/>
        <end position="77"/>
    </location>
</feature>
<dbReference type="AlphaFoldDB" id="A0A4Y7JGF5"/>
<dbReference type="InterPro" id="IPR029962">
    <property type="entry name" value="TBL"/>
</dbReference>
<evidence type="ECO:0000313" key="11">
    <source>
        <dbReference type="Proteomes" id="UP000316621"/>
    </source>
</evidence>
<dbReference type="PANTHER" id="PTHR32285">
    <property type="entry name" value="PROTEIN TRICHOME BIREFRINGENCE-LIKE 9-RELATED"/>
    <property type="match status" value="1"/>
</dbReference>
<dbReference type="GO" id="GO:0016413">
    <property type="term" value="F:O-acetyltransferase activity"/>
    <property type="evidence" value="ECO:0007669"/>
    <property type="project" value="InterPro"/>
</dbReference>
<comment type="subcellular location">
    <subcellularLocation>
        <location evidence="1">Membrane</location>
        <topology evidence="1">Single-pass membrane protein</topology>
    </subcellularLocation>
</comment>
<dbReference type="Pfam" id="PF14416">
    <property type="entry name" value="PMR5N"/>
    <property type="match status" value="1"/>
</dbReference>
<dbReference type="Gramene" id="RZC59110">
    <property type="protein sequence ID" value="RZC59110"/>
    <property type="gene ID" value="C5167_006409"/>
</dbReference>
<dbReference type="GO" id="GO:0005794">
    <property type="term" value="C:Golgi apparatus"/>
    <property type="evidence" value="ECO:0007669"/>
    <property type="project" value="TreeGrafter"/>
</dbReference>
<keyword evidence="6 7" id="KW-0472">Membrane</keyword>
<gene>
    <name evidence="10" type="ORF">C5167_006409</name>
</gene>
<protein>
    <submittedName>
        <fullName evidence="10">Uncharacterized protein</fullName>
    </submittedName>
</protein>
<keyword evidence="3 7" id="KW-0812">Transmembrane</keyword>
<keyword evidence="5 7" id="KW-1133">Transmembrane helix</keyword>
<evidence type="ECO:0000256" key="5">
    <source>
        <dbReference type="ARBA" id="ARBA00022989"/>
    </source>
</evidence>
<dbReference type="OMA" id="WIITILM"/>
<dbReference type="InterPro" id="IPR026057">
    <property type="entry name" value="TBL_C"/>
</dbReference>
<organism evidence="10 11">
    <name type="scientific">Papaver somniferum</name>
    <name type="common">Opium poppy</name>
    <dbReference type="NCBI Taxonomy" id="3469"/>
    <lineage>
        <taxon>Eukaryota</taxon>
        <taxon>Viridiplantae</taxon>
        <taxon>Streptophyta</taxon>
        <taxon>Embryophyta</taxon>
        <taxon>Tracheophyta</taxon>
        <taxon>Spermatophyta</taxon>
        <taxon>Magnoliopsida</taxon>
        <taxon>Ranunculales</taxon>
        <taxon>Papaveraceae</taxon>
        <taxon>Papaveroideae</taxon>
        <taxon>Papaver</taxon>
    </lineage>
</organism>
<evidence type="ECO:0000256" key="7">
    <source>
        <dbReference type="SAM" id="Phobius"/>
    </source>
</evidence>
<dbReference type="GO" id="GO:0016020">
    <property type="term" value="C:membrane"/>
    <property type="evidence" value="ECO:0007669"/>
    <property type="project" value="UniProtKB-SubCell"/>
</dbReference>
<evidence type="ECO:0000313" key="10">
    <source>
        <dbReference type="EMBL" id="RZC59110.1"/>
    </source>
</evidence>
<evidence type="ECO:0000256" key="4">
    <source>
        <dbReference type="ARBA" id="ARBA00022968"/>
    </source>
</evidence>
<dbReference type="EMBL" id="CM010718">
    <property type="protein sequence ID" value="RZC59110.1"/>
    <property type="molecule type" value="Genomic_DNA"/>
</dbReference>
<dbReference type="OrthoDB" id="630188at2759"/>
<sequence>MQSTFLERSPENSYSFLTWFIRPRIQTPMIFEKVDPPQISLNYSTMTVKSSSSASTWFILSALGTASIYIVFIFYSLNPFDLNTTSSLIINSDTDYSVAEKDNASSVIINPDYNVTEKNKCDLFKGHWVPDPTRPLYTNLSCPTLPDSKNCAKYGRKDSDYLNWRWKPQDCDLPRFDSNIFLSILRSKRLAFVGDSVARNHMESLLCLLSQDQTPLEWWRGFEDRDITFYFPSYDFTLMVFWANTLVLANERVINGSKTGVIDLHLDKVDHYWAILLPALDYLIISDAHWFFRKSYLYEGGQLIGCIYCDESNVTQLNVPFAIGKAFRSTLEYIDECEQCNGLVTLLRTFAPSHFENGFWNTGGYCNRTSPYSEEQVNFDGHETELRNSQVKEIERIRNISEKRGNNKRYEIVDITRAMIMRPDGHPGSYWNNKNAHGHDDCAHWCLPGPIDVWNDLLMAVLQKIDGSSIG</sequence>
<reference evidence="10 11" key="1">
    <citation type="journal article" date="2018" name="Science">
        <title>The opium poppy genome and morphinan production.</title>
        <authorList>
            <person name="Guo L."/>
            <person name="Winzer T."/>
            <person name="Yang X."/>
            <person name="Li Y."/>
            <person name="Ning Z."/>
            <person name="He Z."/>
            <person name="Teodor R."/>
            <person name="Lu Y."/>
            <person name="Bowser T.A."/>
            <person name="Graham I.A."/>
            <person name="Ye K."/>
        </authorList>
    </citation>
    <scope>NUCLEOTIDE SEQUENCE [LARGE SCALE GENOMIC DNA]</scope>
    <source>
        <strain evidence="11">cv. HN1</strain>
        <tissue evidence="10">Leaves</tissue>
    </source>
</reference>
<evidence type="ECO:0000256" key="2">
    <source>
        <dbReference type="ARBA" id="ARBA00007727"/>
    </source>
</evidence>
<dbReference type="InterPro" id="IPR025846">
    <property type="entry name" value="TBL_N"/>
</dbReference>
<dbReference type="PANTHER" id="PTHR32285:SF28">
    <property type="entry name" value="XYLOGLUCAN O-ACETYLTRANSFERASE 2"/>
    <property type="match status" value="1"/>
</dbReference>
<keyword evidence="11" id="KW-1185">Reference proteome</keyword>
<accession>A0A4Y7JGF5</accession>
<name>A0A4Y7JGF5_PAPSO</name>
<feature type="domain" description="Trichome birefringence-like N-terminal" evidence="9">
    <location>
        <begin position="120"/>
        <end position="172"/>
    </location>
</feature>
<feature type="domain" description="Trichome birefringence-like C-terminal" evidence="8">
    <location>
        <begin position="173"/>
        <end position="460"/>
    </location>
</feature>